<dbReference type="SMART" id="SM00331">
    <property type="entry name" value="PP2C_SIG"/>
    <property type="match status" value="1"/>
</dbReference>
<accession>A0ABY3WMH2</accession>
<organism evidence="4 5">
    <name type="scientific">Streptomyces formicae</name>
    <dbReference type="NCBI Taxonomy" id="1616117"/>
    <lineage>
        <taxon>Bacteria</taxon>
        <taxon>Bacillati</taxon>
        <taxon>Actinomycetota</taxon>
        <taxon>Actinomycetes</taxon>
        <taxon>Kitasatosporales</taxon>
        <taxon>Streptomycetaceae</taxon>
        <taxon>Streptomyces</taxon>
    </lineage>
</organism>
<dbReference type="CDD" id="cd00130">
    <property type="entry name" value="PAS"/>
    <property type="match status" value="1"/>
</dbReference>
<dbReference type="Proteomes" id="UP000828924">
    <property type="component" value="Chromosome"/>
</dbReference>
<dbReference type="Pfam" id="PF07228">
    <property type="entry name" value="SpoIIE"/>
    <property type="match status" value="1"/>
</dbReference>
<dbReference type="SMART" id="SM00091">
    <property type="entry name" value="PAS"/>
    <property type="match status" value="1"/>
</dbReference>
<dbReference type="NCBIfam" id="TIGR00229">
    <property type="entry name" value="sensory_box"/>
    <property type="match status" value="1"/>
</dbReference>
<protein>
    <submittedName>
        <fullName evidence="4">SpoIIE family protein phosphatase</fullName>
    </submittedName>
</protein>
<dbReference type="SMART" id="SM00065">
    <property type="entry name" value="GAF"/>
    <property type="match status" value="1"/>
</dbReference>
<dbReference type="SMART" id="SM00086">
    <property type="entry name" value="PAC"/>
    <property type="match status" value="1"/>
</dbReference>
<evidence type="ECO:0000259" key="3">
    <source>
        <dbReference type="PROSITE" id="PS50113"/>
    </source>
</evidence>
<gene>
    <name evidence="4" type="ORF">J4032_15730</name>
</gene>
<dbReference type="RefSeq" id="WP_242331397.1">
    <property type="nucleotide sequence ID" value="NZ_CP071872.1"/>
</dbReference>
<dbReference type="EMBL" id="CP071872">
    <property type="protein sequence ID" value="UNM12776.1"/>
    <property type="molecule type" value="Genomic_DNA"/>
</dbReference>
<feature type="domain" description="PAS" evidence="2">
    <location>
        <begin position="40"/>
        <end position="96"/>
    </location>
</feature>
<reference evidence="4 5" key="1">
    <citation type="submission" date="2021-03" db="EMBL/GenBank/DDBJ databases">
        <title>Complete genome of Streptomyces formicae strain 1H-GS9 (DSM 100524).</title>
        <authorList>
            <person name="Atanasov K.E."/>
            <person name="Altabella T."/>
            <person name="Ferrer A."/>
        </authorList>
    </citation>
    <scope>NUCLEOTIDE SEQUENCE [LARGE SCALE GENOMIC DNA]</scope>
    <source>
        <strain evidence="4 5">1H-GS9</strain>
    </source>
</reference>
<dbReference type="Pfam" id="PF08447">
    <property type="entry name" value="PAS_3"/>
    <property type="match status" value="1"/>
</dbReference>
<name>A0ABY3WMH2_9ACTN</name>
<dbReference type="PANTHER" id="PTHR43156">
    <property type="entry name" value="STAGE II SPORULATION PROTEIN E-RELATED"/>
    <property type="match status" value="1"/>
</dbReference>
<dbReference type="InterPro" id="IPR013655">
    <property type="entry name" value="PAS_fold_3"/>
</dbReference>
<dbReference type="InterPro" id="IPR000700">
    <property type="entry name" value="PAS-assoc_C"/>
</dbReference>
<sequence length="565" mass="61265">MTCPRFLPRPSPASVRSEDLEADLRADLQGVLALNGMGGFIWEPDCDTVFLDPGGLAVFDLDPEEFDGRPDTLTRRLHPEDAAQLEAQVSDALASRDGYGAYFRVRRSDGSLCWAHVQGHIQRDRAGRPRRVVGIVRDASAELQHLTQQATLEADRRRQTDVVEATTSALSQALTIEDVTTALTSEKVMGAVGAASIVLSLLEKGRLRIVATAGLPPEYARDMQYVRLDDPLPVAEAIRTRTPRFTSREEALTYPRLRPHVVDTDFSASAILPLIAQARPIGALAIIYRHKDRFTPEERNLLQVLGGTVAQSVQRAVLYDEEHAIAVGLQQAMLPAVIPDVTGTRIAARYRPARTGHQIGGDWYDVVPLPTGRVGLVVGDVQGHDIHASAVMGQLRIALRAYAAEGHPPGTLLARASAFLHDLDTERFATCLYVELDPATGHAQLVRAGHHGPLVRHPGGGCSRPYVHGGLPLGLPQYSGHAPYPTTELRLGPEDSMLLCTDGLVEFRGMDVDEGLRQVETIVGEGPADLDCLAEHIVATVESRQGQDDDVALLLVGLTTADLVR</sequence>
<dbReference type="PROSITE" id="PS50112">
    <property type="entry name" value="PAS"/>
    <property type="match status" value="1"/>
</dbReference>
<dbReference type="InterPro" id="IPR003018">
    <property type="entry name" value="GAF"/>
</dbReference>
<dbReference type="InterPro" id="IPR001610">
    <property type="entry name" value="PAC"/>
</dbReference>
<evidence type="ECO:0000259" key="2">
    <source>
        <dbReference type="PROSITE" id="PS50112"/>
    </source>
</evidence>
<dbReference type="PANTHER" id="PTHR43156:SF2">
    <property type="entry name" value="STAGE II SPORULATION PROTEIN E"/>
    <property type="match status" value="1"/>
</dbReference>
<evidence type="ECO:0000313" key="4">
    <source>
        <dbReference type="EMBL" id="UNM12776.1"/>
    </source>
</evidence>
<dbReference type="PROSITE" id="PS50113">
    <property type="entry name" value="PAC"/>
    <property type="match status" value="1"/>
</dbReference>
<evidence type="ECO:0000313" key="5">
    <source>
        <dbReference type="Proteomes" id="UP000828924"/>
    </source>
</evidence>
<keyword evidence="5" id="KW-1185">Reference proteome</keyword>
<dbReference type="InterPro" id="IPR052016">
    <property type="entry name" value="Bact_Sigma-Reg"/>
</dbReference>
<feature type="domain" description="PAC" evidence="3">
    <location>
        <begin position="99"/>
        <end position="151"/>
    </location>
</feature>
<proteinExistence type="predicted"/>
<dbReference type="InterPro" id="IPR000014">
    <property type="entry name" value="PAS"/>
</dbReference>
<keyword evidence="1" id="KW-0378">Hydrolase</keyword>
<dbReference type="Pfam" id="PF13185">
    <property type="entry name" value="GAF_2"/>
    <property type="match status" value="1"/>
</dbReference>
<dbReference type="InterPro" id="IPR001932">
    <property type="entry name" value="PPM-type_phosphatase-like_dom"/>
</dbReference>
<evidence type="ECO:0000256" key="1">
    <source>
        <dbReference type="ARBA" id="ARBA00022801"/>
    </source>
</evidence>